<dbReference type="Gene3D" id="3.30.1120.10">
    <property type="match status" value="1"/>
</dbReference>
<dbReference type="InterPro" id="IPR052701">
    <property type="entry name" value="GAG_Ulvan_Degrading_Sulfatases"/>
</dbReference>
<dbReference type="InterPro" id="IPR010496">
    <property type="entry name" value="AL/BT2_dom"/>
</dbReference>
<dbReference type="GO" id="GO:0016787">
    <property type="term" value="F:hydrolase activity"/>
    <property type="evidence" value="ECO:0007669"/>
    <property type="project" value="UniProtKB-KW"/>
</dbReference>
<dbReference type="PROSITE" id="PS00523">
    <property type="entry name" value="SULFATASE_1"/>
    <property type="match status" value="1"/>
</dbReference>
<evidence type="ECO:0000259" key="5">
    <source>
        <dbReference type="Pfam" id="PF06439"/>
    </source>
</evidence>
<dbReference type="Gene3D" id="3.40.720.10">
    <property type="entry name" value="Alkaline Phosphatase, subunit A"/>
    <property type="match status" value="1"/>
</dbReference>
<evidence type="ECO:0000256" key="1">
    <source>
        <dbReference type="ARBA" id="ARBA00008779"/>
    </source>
</evidence>
<dbReference type="RefSeq" id="WP_189574364.1">
    <property type="nucleotide sequence ID" value="NZ_BMXI01000024.1"/>
</dbReference>
<evidence type="ECO:0000256" key="2">
    <source>
        <dbReference type="ARBA" id="ARBA00022801"/>
    </source>
</evidence>
<feature type="domain" description="Sulfatase N-terminal" evidence="4">
    <location>
        <begin position="206"/>
        <end position="589"/>
    </location>
</feature>
<dbReference type="CDD" id="cd16143">
    <property type="entry name" value="ARS_like"/>
    <property type="match status" value="1"/>
</dbReference>
<name>A0A918TYH7_9BACT</name>
<comment type="similarity">
    <text evidence="1">Belongs to the sulfatase family.</text>
</comment>
<evidence type="ECO:0000313" key="6">
    <source>
        <dbReference type="EMBL" id="GHC67425.1"/>
    </source>
</evidence>
<reference evidence="6" key="1">
    <citation type="journal article" date="2014" name="Int. J. Syst. Evol. Microbiol.">
        <title>Complete genome sequence of Corynebacterium casei LMG S-19264T (=DSM 44701T), isolated from a smear-ripened cheese.</title>
        <authorList>
            <consortium name="US DOE Joint Genome Institute (JGI-PGF)"/>
            <person name="Walter F."/>
            <person name="Albersmeier A."/>
            <person name="Kalinowski J."/>
            <person name="Ruckert C."/>
        </authorList>
    </citation>
    <scope>NUCLEOTIDE SEQUENCE</scope>
    <source>
        <strain evidence="6">KCTC 12988</strain>
    </source>
</reference>
<dbReference type="EMBL" id="BMXI01000024">
    <property type="protein sequence ID" value="GHC67425.1"/>
    <property type="molecule type" value="Genomic_DNA"/>
</dbReference>
<comment type="caution">
    <text evidence="6">The sequence shown here is derived from an EMBL/GenBank/DDBJ whole genome shotgun (WGS) entry which is preliminary data.</text>
</comment>
<accession>A0A918TYH7</accession>
<evidence type="ECO:0000259" key="4">
    <source>
        <dbReference type="Pfam" id="PF00884"/>
    </source>
</evidence>
<feature type="domain" description="3-keto-alpha-glucoside-1,2-lyase/3-keto-2-hydroxy-glucal hydratase" evidence="5">
    <location>
        <begin position="20"/>
        <end position="193"/>
    </location>
</feature>
<evidence type="ECO:0000256" key="3">
    <source>
        <dbReference type="SAM" id="MobiDB-lite"/>
    </source>
</evidence>
<evidence type="ECO:0008006" key="8">
    <source>
        <dbReference type="Google" id="ProtNLM"/>
    </source>
</evidence>
<dbReference type="InterPro" id="IPR017850">
    <property type="entry name" value="Alkaline_phosphatase_core_sf"/>
</dbReference>
<dbReference type="InterPro" id="IPR024607">
    <property type="entry name" value="Sulfatase_CS"/>
</dbReference>
<dbReference type="PANTHER" id="PTHR43751:SF6">
    <property type="entry name" value="N-ACETYLGALACTOSAMINE-6-O-SULFATASE"/>
    <property type="match status" value="1"/>
</dbReference>
<dbReference type="InterPro" id="IPR000917">
    <property type="entry name" value="Sulfatase_N"/>
</dbReference>
<proteinExistence type="inferred from homology"/>
<keyword evidence="2" id="KW-0378">Hydrolase</keyword>
<sequence>MKFNFCAIVALSTCSLSGEALWNGKDLAGWTCQPKELSQSHWSVSDEGIVGDNQDKKGSILWTDREFGNFELNLDYRTSSPDYDSGIFVRGESHQVQIGISRSLKVDLTGCIYAPKDGKGSYPAKSDKVAKVHKLGEWNHLRIVVEGKRIQTFLNGESFVDYVGETIPEKGPIGLQVHAGVHQKMVFRNLEITELVAAKPAEASKPNVVIIYGDDVGYADLGCYGAEKIPTPNLDKLAAEGVRFTDAHCAAATCTPSRYSLLTGEMAFRKEGTGILAGNAKMAIAPEQFTLADTFQAGGYHTGVIGKWHLGLGDGKTPIDFNGEVKPGPLEIGFDYCFMLPSTNDRVPCVYLENHHIVNLDPEDPITVSYGKRIPDDVPGTKYPDGRDNPEAMTYYMNSHGHNQTVINGIGRIGMMKGGKSALWDDETMADVLVEKTGEFIARNKEKPFFLFFCSQDIHVPRTPHPRFRGKSDLSYRGDAMVQLDWTTGAIMEALEENGIADNTIVIFSSDNGPVYDDGYQDGTTVKTSSEEVDRGHDGSGPYRGGKYQIYEGGTRVPLIIRWPQGIEPGVSDALVTQVDFLKSFANHLEVEVPADAARDSRDYLDAFLGKDEQGAEVILEQAKSVAIRQGPWKFFTGEAVQFRPKGQKANPKEKTDEGQLFNVEKDLMEQNDLTEAESEKAAELRALLKKYRQSGLAE</sequence>
<gene>
    <name evidence="6" type="ORF">GCM10007100_39350</name>
</gene>
<dbReference type="PROSITE" id="PS00149">
    <property type="entry name" value="SULFATASE_2"/>
    <property type="match status" value="1"/>
</dbReference>
<reference evidence="6" key="2">
    <citation type="submission" date="2020-09" db="EMBL/GenBank/DDBJ databases">
        <authorList>
            <person name="Sun Q."/>
            <person name="Kim S."/>
        </authorList>
    </citation>
    <scope>NUCLEOTIDE SEQUENCE</scope>
    <source>
        <strain evidence="6">KCTC 12988</strain>
    </source>
</reference>
<protein>
    <recommendedName>
        <fullName evidence="8">Arylsulfatase</fullName>
    </recommendedName>
</protein>
<feature type="region of interest" description="Disordered" evidence="3">
    <location>
        <begin position="525"/>
        <end position="544"/>
    </location>
</feature>
<dbReference type="PANTHER" id="PTHR43751">
    <property type="entry name" value="SULFATASE"/>
    <property type="match status" value="1"/>
</dbReference>
<organism evidence="6 7">
    <name type="scientific">Roseibacillus persicicus</name>
    <dbReference type="NCBI Taxonomy" id="454148"/>
    <lineage>
        <taxon>Bacteria</taxon>
        <taxon>Pseudomonadati</taxon>
        <taxon>Verrucomicrobiota</taxon>
        <taxon>Verrucomicrobiia</taxon>
        <taxon>Verrucomicrobiales</taxon>
        <taxon>Verrucomicrobiaceae</taxon>
        <taxon>Roseibacillus</taxon>
    </lineage>
</organism>
<dbReference type="SUPFAM" id="SSF53649">
    <property type="entry name" value="Alkaline phosphatase-like"/>
    <property type="match status" value="1"/>
</dbReference>
<evidence type="ECO:0000313" key="7">
    <source>
        <dbReference type="Proteomes" id="UP000644507"/>
    </source>
</evidence>
<dbReference type="Pfam" id="PF00884">
    <property type="entry name" value="Sulfatase"/>
    <property type="match status" value="1"/>
</dbReference>
<dbReference type="Proteomes" id="UP000644507">
    <property type="component" value="Unassembled WGS sequence"/>
</dbReference>
<dbReference type="Gene3D" id="2.60.120.560">
    <property type="entry name" value="Exo-inulinase, domain 1"/>
    <property type="match status" value="1"/>
</dbReference>
<dbReference type="Pfam" id="PF06439">
    <property type="entry name" value="3keto-disac_hyd"/>
    <property type="match status" value="1"/>
</dbReference>
<keyword evidence="7" id="KW-1185">Reference proteome</keyword>
<dbReference type="AlphaFoldDB" id="A0A918TYH7"/>
<feature type="compositionally biased region" description="Basic and acidic residues" evidence="3">
    <location>
        <begin position="529"/>
        <end position="538"/>
    </location>
</feature>